<organism evidence="1 2">
    <name type="scientific">Sphingobium yanoikuyae</name>
    <name type="common">Sphingomonas yanoikuyae</name>
    <dbReference type="NCBI Taxonomy" id="13690"/>
    <lineage>
        <taxon>Bacteria</taxon>
        <taxon>Pseudomonadati</taxon>
        <taxon>Pseudomonadota</taxon>
        <taxon>Alphaproteobacteria</taxon>
        <taxon>Sphingomonadales</taxon>
        <taxon>Sphingomonadaceae</taxon>
        <taxon>Sphingobium</taxon>
    </lineage>
</organism>
<protein>
    <submittedName>
        <fullName evidence="1">Uncharacterized protein</fullName>
    </submittedName>
</protein>
<gene>
    <name evidence="1" type="ORF">A6768_14890</name>
</gene>
<dbReference type="EMBL" id="CP023741">
    <property type="protein sequence ID" value="ATI81142.1"/>
    <property type="molecule type" value="Genomic_DNA"/>
</dbReference>
<proteinExistence type="predicted"/>
<reference evidence="1 2" key="1">
    <citation type="submission" date="2017-10" db="EMBL/GenBank/DDBJ databases">
        <title>Sphingobium yanoikuyae S72.</title>
        <authorList>
            <person name="Sanchez E."/>
            <person name="Bustos P."/>
            <person name="Mendoza P."/>
            <person name="Guo X."/>
            <person name="Mendoza A."/>
        </authorList>
    </citation>
    <scope>NUCLEOTIDE SEQUENCE [LARGE SCALE GENOMIC DNA]</scope>
    <source>
        <strain evidence="1 2">S72</strain>
    </source>
</reference>
<dbReference type="AlphaFoldDB" id="A0A291N1C3"/>
<dbReference type="KEGG" id="sya:A6768_14890"/>
<accession>A0A291N1C3</accession>
<evidence type="ECO:0000313" key="2">
    <source>
        <dbReference type="Proteomes" id="UP000219422"/>
    </source>
</evidence>
<dbReference type="Proteomes" id="UP000219422">
    <property type="component" value="Chromosome"/>
</dbReference>
<evidence type="ECO:0000313" key="1">
    <source>
        <dbReference type="EMBL" id="ATI81142.1"/>
    </source>
</evidence>
<sequence length="71" mass="7914">MIFTPFGLSEVEARTRAKRRNFACGSVLPFDFAQGERILEGETSRSARLLNLWFAAFSESADVPSASKMLQ</sequence>
<name>A0A291N1C3_SPHYA</name>